<keyword evidence="2" id="KW-0378">Hydrolase</keyword>
<dbReference type="InterPro" id="IPR050266">
    <property type="entry name" value="AB_hydrolase_sf"/>
</dbReference>
<evidence type="ECO:0000313" key="2">
    <source>
        <dbReference type="EMBL" id="GAA3824262.1"/>
    </source>
</evidence>
<dbReference type="SUPFAM" id="SSF53474">
    <property type="entry name" value="alpha/beta-Hydrolases"/>
    <property type="match status" value="1"/>
</dbReference>
<gene>
    <name evidence="2" type="ORF">GCM10022242_27120</name>
</gene>
<keyword evidence="3" id="KW-1185">Reference proteome</keyword>
<dbReference type="Pfam" id="PF12697">
    <property type="entry name" value="Abhydrolase_6"/>
    <property type="match status" value="1"/>
</dbReference>
<dbReference type="Gene3D" id="3.40.50.1820">
    <property type="entry name" value="alpha/beta hydrolase"/>
    <property type="match status" value="1"/>
</dbReference>
<dbReference type="Proteomes" id="UP001501821">
    <property type="component" value="Unassembled WGS sequence"/>
</dbReference>
<sequence length="302" mass="33221">MEATMRYDVEMRRVELPAGPVEYDETGSGPPVVLLHGLVMDHTVWDEVLPLLPAGHRYLRPVLPLGAHRLPMKPDADLTLDGQVALVADFLDALDLTDVTLVHSDWGGALFLTARGRDERVSRLVVLPSEAFDNFPPGLPGRMAALAARLPGGAYLAARQLRVGWVRRLPLLLGQMAARPLPDELVRGWTEPLVRDRAIRRDFVRYARTRFDRTALVRDTEALAAFTGDALVLWSPDQKVMPPEHGRRLADLLPRARYAEVPGARVLSMLDAPAEVARHLGEFLVRPGLTPRSGSSASDGAP</sequence>
<protein>
    <submittedName>
        <fullName evidence="2">Alpha/beta hydrolase</fullName>
    </submittedName>
</protein>
<dbReference type="InterPro" id="IPR029058">
    <property type="entry name" value="AB_hydrolase_fold"/>
</dbReference>
<name>A0ABP7IQK4_9ACTN</name>
<feature type="domain" description="AB hydrolase-1" evidence="1">
    <location>
        <begin position="32"/>
        <end position="278"/>
    </location>
</feature>
<proteinExistence type="predicted"/>
<organism evidence="2 3">
    <name type="scientific">Nocardioides panacisoli</name>
    <dbReference type="NCBI Taxonomy" id="627624"/>
    <lineage>
        <taxon>Bacteria</taxon>
        <taxon>Bacillati</taxon>
        <taxon>Actinomycetota</taxon>
        <taxon>Actinomycetes</taxon>
        <taxon>Propionibacteriales</taxon>
        <taxon>Nocardioidaceae</taxon>
        <taxon>Nocardioides</taxon>
    </lineage>
</organism>
<accession>A0ABP7IQK4</accession>
<dbReference type="PANTHER" id="PTHR43798">
    <property type="entry name" value="MONOACYLGLYCEROL LIPASE"/>
    <property type="match status" value="1"/>
</dbReference>
<dbReference type="EMBL" id="BAABAH010000009">
    <property type="protein sequence ID" value="GAA3824262.1"/>
    <property type="molecule type" value="Genomic_DNA"/>
</dbReference>
<reference evidence="3" key="1">
    <citation type="journal article" date="2019" name="Int. J. Syst. Evol. Microbiol.">
        <title>The Global Catalogue of Microorganisms (GCM) 10K type strain sequencing project: providing services to taxonomists for standard genome sequencing and annotation.</title>
        <authorList>
            <consortium name="The Broad Institute Genomics Platform"/>
            <consortium name="The Broad Institute Genome Sequencing Center for Infectious Disease"/>
            <person name="Wu L."/>
            <person name="Ma J."/>
        </authorList>
    </citation>
    <scope>NUCLEOTIDE SEQUENCE [LARGE SCALE GENOMIC DNA]</scope>
    <source>
        <strain evidence="3">JCM 16953</strain>
    </source>
</reference>
<dbReference type="InterPro" id="IPR000073">
    <property type="entry name" value="AB_hydrolase_1"/>
</dbReference>
<evidence type="ECO:0000259" key="1">
    <source>
        <dbReference type="Pfam" id="PF12697"/>
    </source>
</evidence>
<dbReference type="GO" id="GO:0016787">
    <property type="term" value="F:hydrolase activity"/>
    <property type="evidence" value="ECO:0007669"/>
    <property type="project" value="UniProtKB-KW"/>
</dbReference>
<comment type="caution">
    <text evidence="2">The sequence shown here is derived from an EMBL/GenBank/DDBJ whole genome shotgun (WGS) entry which is preliminary data.</text>
</comment>
<evidence type="ECO:0000313" key="3">
    <source>
        <dbReference type="Proteomes" id="UP001501821"/>
    </source>
</evidence>